<proteinExistence type="predicted"/>
<dbReference type="Proteomes" id="UP000241107">
    <property type="component" value="Unassembled WGS sequence"/>
</dbReference>
<gene>
    <name evidence="2" type="ORF">C7M61_005121</name>
</gene>
<feature type="domain" description="AB hydrolase-1" evidence="1">
    <location>
        <begin position="49"/>
        <end position="318"/>
    </location>
</feature>
<dbReference type="RefSeq" id="XP_024711353.1">
    <property type="nucleotide sequence ID" value="XM_024860432.1"/>
</dbReference>
<evidence type="ECO:0000313" key="2">
    <source>
        <dbReference type="EMBL" id="PSK33777.1"/>
    </source>
</evidence>
<dbReference type="InterPro" id="IPR029058">
    <property type="entry name" value="AB_hydrolase_fold"/>
</dbReference>
<comment type="caution">
    <text evidence="2">The sequence shown here is derived from an EMBL/GenBank/DDBJ whole genome shotgun (WGS) entry which is preliminary data.</text>
</comment>
<sequence>MYSLEKKTADGVFPRTAGSTTLPTDRVKVVYNKFSPKTPVPADVTKVNLIFAHGSGMNKGTWTYHIEKLYEQSQRNPRWKVDKVIAVDYFTHGDSAELNRDKIGWTADWCDGGKDLIEVVKHEMATTGDFLPGGWSRNVLIGHSMGGFSVLWAGFLEPQLFDSVISIEPVIQYDQLVNEWFFNRMKKVGKFIENKYPSLEAAHKHLKKESFYNVMQKDVLDNFVDDELVHEKDGVRVKADKKHQIATYCGVAYAAEKGMAILSQLEVPFFHITGAAATWTPRESVDWIRGEVPEHLLEVADIPKGGHLVHGEQPLELIRLWSYFIDKRVRFIEEARKEFPEEKYGNDRKKIFDEQWKYMDTADVENLYHFRNVRAKL</sequence>
<accession>A0A2P7YCX2</accession>
<name>A0A2P7YCX2_9ASCO</name>
<dbReference type="InterPro" id="IPR050228">
    <property type="entry name" value="Carboxylesterase_BioH"/>
</dbReference>
<dbReference type="InterPro" id="IPR000073">
    <property type="entry name" value="AB_hydrolase_1"/>
</dbReference>
<dbReference type="SUPFAM" id="SSF53474">
    <property type="entry name" value="alpha/beta-Hydrolases"/>
    <property type="match status" value="1"/>
</dbReference>
<reference evidence="2 3" key="1">
    <citation type="submission" date="2018-03" db="EMBL/GenBank/DDBJ databases">
        <title>Candida pseudohaemulonii genome assembly and annotation.</title>
        <authorList>
            <person name="Munoz J.F."/>
            <person name="Gade L.G."/>
            <person name="Chow N.A."/>
            <person name="Litvintseva A.P."/>
            <person name="Loparev V.N."/>
            <person name="Cuomo C.A."/>
        </authorList>
    </citation>
    <scope>NUCLEOTIDE SEQUENCE [LARGE SCALE GENOMIC DNA]</scope>
    <source>
        <strain evidence="2 3">B12108</strain>
    </source>
</reference>
<organism evidence="2 3">
    <name type="scientific">Candidozyma pseudohaemuli</name>
    <dbReference type="NCBI Taxonomy" id="418784"/>
    <lineage>
        <taxon>Eukaryota</taxon>
        <taxon>Fungi</taxon>
        <taxon>Dikarya</taxon>
        <taxon>Ascomycota</taxon>
        <taxon>Saccharomycotina</taxon>
        <taxon>Pichiomycetes</taxon>
        <taxon>Metschnikowiaceae</taxon>
        <taxon>Candidozyma</taxon>
    </lineage>
</organism>
<dbReference type="OrthoDB" id="94039at2759"/>
<dbReference type="VEuPathDB" id="FungiDB:C7M61_005121"/>
<evidence type="ECO:0000313" key="3">
    <source>
        <dbReference type="Proteomes" id="UP000241107"/>
    </source>
</evidence>
<evidence type="ECO:0000259" key="1">
    <source>
        <dbReference type="Pfam" id="PF12697"/>
    </source>
</evidence>
<dbReference type="PANTHER" id="PTHR43194">
    <property type="entry name" value="HYDROLASE ALPHA/BETA FOLD FAMILY"/>
    <property type="match status" value="1"/>
</dbReference>
<dbReference type="GeneID" id="36568508"/>
<dbReference type="EMBL" id="PYFQ01000022">
    <property type="protein sequence ID" value="PSK33777.1"/>
    <property type="molecule type" value="Genomic_DNA"/>
</dbReference>
<keyword evidence="3" id="KW-1185">Reference proteome</keyword>
<dbReference type="Pfam" id="PF12697">
    <property type="entry name" value="Abhydrolase_6"/>
    <property type="match status" value="1"/>
</dbReference>
<protein>
    <recommendedName>
        <fullName evidence="1">AB hydrolase-1 domain-containing protein</fullName>
    </recommendedName>
</protein>
<dbReference type="PANTHER" id="PTHR43194:SF2">
    <property type="entry name" value="PEROXISOMAL MEMBRANE PROTEIN LPX1"/>
    <property type="match status" value="1"/>
</dbReference>
<dbReference type="Gene3D" id="3.40.50.1820">
    <property type="entry name" value="alpha/beta hydrolase"/>
    <property type="match status" value="1"/>
</dbReference>
<dbReference type="STRING" id="418784.A0A2P7YCX2"/>
<dbReference type="AlphaFoldDB" id="A0A2P7YCX2"/>